<dbReference type="RefSeq" id="WP_061923250.1">
    <property type="nucleotide sequence ID" value="NZ_CP014635.1"/>
</dbReference>
<dbReference type="Pfam" id="PF00899">
    <property type="entry name" value="ThiF"/>
    <property type="match status" value="1"/>
</dbReference>
<dbReference type="Gene3D" id="3.40.50.720">
    <property type="entry name" value="NAD(P)-binding Rossmann-like Domain"/>
    <property type="match status" value="1"/>
</dbReference>
<proteinExistence type="predicted"/>
<dbReference type="EMBL" id="LTEB01000028">
    <property type="protein sequence ID" value="KXU17961.1"/>
    <property type="molecule type" value="Genomic_DNA"/>
</dbReference>
<sequence>MGLSELESARTARQQVLIGQDAQVALNRAHVLIVGAGGLGCPVLQQLAAAGIGHITLIDDDEVALSNIHRQVLFGVDDVGQPKAAVAARRARELQPEIHIQAKVARFSADNALQLCQDTDLVIDGTDTFDTKYLIADACEATSTPLVWGTVLGFRGDVALWHSGTFAPDGRGCGLRDLFPAAPTADALPDCASAGVLGATTSVIGGLMATAAIGWFTGIETTVGQVSSYTAYPASLRSFRVSADPGRALCASLEAHAELDSDASVAASAGEAAECFLDIRDPSALLYSSLPANLRQRALPFHTIAAGTAGDEMVRAALGSLDAPAGGTVWVICDSGSRSAGFALRYGELAAGLGLRLRSYPGGAERLHRELG</sequence>
<dbReference type="Proteomes" id="UP000070339">
    <property type="component" value="Unassembled WGS sequence"/>
</dbReference>
<dbReference type="InterPro" id="IPR045886">
    <property type="entry name" value="ThiF/MoeB/HesA"/>
</dbReference>
<keyword evidence="3" id="KW-1185">Reference proteome</keyword>
<accession>A0ABR5V8Q5</accession>
<gene>
    <name evidence="2" type="ORF">WM41_1523</name>
</gene>
<evidence type="ECO:0000313" key="2">
    <source>
        <dbReference type="EMBL" id="KXU17961.1"/>
    </source>
</evidence>
<protein>
    <submittedName>
        <fullName evidence="2">MoeZ/MoeB domain protein</fullName>
    </submittedName>
</protein>
<feature type="domain" description="THIF-type NAD/FAD binding fold" evidence="1">
    <location>
        <begin position="13"/>
        <end position="242"/>
    </location>
</feature>
<dbReference type="InterPro" id="IPR035985">
    <property type="entry name" value="Ubiquitin-activating_enz"/>
</dbReference>
<dbReference type="CDD" id="cd00757">
    <property type="entry name" value="ThiF_MoeB_HesA_family"/>
    <property type="match status" value="1"/>
</dbReference>
<dbReference type="InterPro" id="IPR000594">
    <property type="entry name" value="ThiF_NAD_FAD-bd"/>
</dbReference>
<dbReference type="PANTHER" id="PTHR10953">
    <property type="entry name" value="UBIQUITIN-ACTIVATING ENZYME E1"/>
    <property type="match status" value="1"/>
</dbReference>
<evidence type="ECO:0000259" key="1">
    <source>
        <dbReference type="Pfam" id="PF00899"/>
    </source>
</evidence>
<evidence type="ECO:0000313" key="3">
    <source>
        <dbReference type="Proteomes" id="UP000070339"/>
    </source>
</evidence>
<comment type="caution">
    <text evidence="2">The sequence shown here is derived from an EMBL/GenBank/DDBJ whole genome shotgun (WGS) entry which is preliminary data.</text>
</comment>
<dbReference type="SUPFAM" id="SSF69572">
    <property type="entry name" value="Activating enzymes of the ubiquitin-like proteins"/>
    <property type="match status" value="1"/>
</dbReference>
<reference evidence="2 3" key="1">
    <citation type="journal article" date="2016" name="Int. J. Syst. Evol. Microbiol.">
        <title>Resolving the Complexity of Human Skin Metagenomes Using Single-Molecule Sequencing.</title>
        <authorList>
            <consortium name="NISC Comparative Sequencing Program"/>
            <person name="Tsai Y.C."/>
            <person name="Conlan S."/>
            <person name="Deming C."/>
            <person name="Segre J.A."/>
            <person name="Kong H.H."/>
            <person name="Korlach J."/>
            <person name="Oh J."/>
        </authorList>
    </citation>
    <scope>NUCLEOTIDE SEQUENCE [LARGE SCALE GENOMIC DNA]</scope>
    <source>
        <strain evidence="2 3">1B08</strain>
    </source>
</reference>
<name>A0ABR5V8Q5_9CORY</name>
<dbReference type="PANTHER" id="PTHR10953:SF102">
    <property type="entry name" value="ADENYLYLTRANSFERASE AND SULFURTRANSFERASE MOCS3"/>
    <property type="match status" value="1"/>
</dbReference>
<organism evidence="2 3">
    <name type="scientific">Corynebacterium simulans</name>
    <dbReference type="NCBI Taxonomy" id="146827"/>
    <lineage>
        <taxon>Bacteria</taxon>
        <taxon>Bacillati</taxon>
        <taxon>Actinomycetota</taxon>
        <taxon>Actinomycetes</taxon>
        <taxon>Mycobacteriales</taxon>
        <taxon>Corynebacteriaceae</taxon>
        <taxon>Corynebacterium</taxon>
    </lineage>
</organism>